<proteinExistence type="predicted"/>
<evidence type="ECO:0000313" key="3">
    <source>
        <dbReference type="Proteomes" id="UP000252995"/>
    </source>
</evidence>
<feature type="region of interest" description="Disordered" evidence="1">
    <location>
        <begin position="71"/>
        <end position="95"/>
    </location>
</feature>
<evidence type="ECO:0000313" key="2">
    <source>
        <dbReference type="EMBL" id="RBP34034.1"/>
    </source>
</evidence>
<sequence>MDAYQQTIKAVMTGLATGMLLAGCASPSSEDQFGNSVRQMIAAQKYVPPGQEPPELPVLDGRKAEAGYNSYIKDTGKPERLGPDMSGGVGMGLQR</sequence>
<organism evidence="2 3">
    <name type="scientific">Marinobacter pelagius</name>
    <dbReference type="NCBI Taxonomy" id="379482"/>
    <lineage>
        <taxon>Bacteria</taxon>
        <taxon>Pseudomonadati</taxon>
        <taxon>Pseudomonadota</taxon>
        <taxon>Gammaproteobacteria</taxon>
        <taxon>Pseudomonadales</taxon>
        <taxon>Marinobacteraceae</taxon>
        <taxon>Marinobacter</taxon>
    </lineage>
</organism>
<comment type="caution">
    <text evidence="2">The sequence shown here is derived from an EMBL/GenBank/DDBJ whole genome shotgun (WGS) entry which is preliminary data.</text>
</comment>
<name>A0A366H059_9GAMM</name>
<accession>A0A366H059</accession>
<protein>
    <submittedName>
        <fullName evidence="2">Uncharacterized protein</fullName>
    </submittedName>
</protein>
<dbReference type="OrthoDB" id="6369245at2"/>
<dbReference type="EMBL" id="QNRO01000001">
    <property type="protein sequence ID" value="RBP34034.1"/>
    <property type="molecule type" value="Genomic_DNA"/>
</dbReference>
<dbReference type="RefSeq" id="WP_147252189.1">
    <property type="nucleotide sequence ID" value="NZ_QNRO01000001.1"/>
</dbReference>
<dbReference type="Proteomes" id="UP000252995">
    <property type="component" value="Unassembled WGS sequence"/>
</dbReference>
<reference evidence="2 3" key="1">
    <citation type="submission" date="2018-06" db="EMBL/GenBank/DDBJ databases">
        <title>Freshwater and sediment microbial communities from various areas in North America, analyzing microbe dynamics in response to fracking.</title>
        <authorList>
            <person name="Lamendella R."/>
        </authorList>
    </citation>
    <scope>NUCLEOTIDE SEQUENCE [LARGE SCALE GENOMIC DNA]</scope>
    <source>
        <strain evidence="2 3">114J</strain>
    </source>
</reference>
<feature type="compositionally biased region" description="Gly residues" evidence="1">
    <location>
        <begin position="85"/>
        <end position="95"/>
    </location>
</feature>
<gene>
    <name evidence="2" type="ORF">DET50_101377</name>
</gene>
<evidence type="ECO:0000256" key="1">
    <source>
        <dbReference type="SAM" id="MobiDB-lite"/>
    </source>
</evidence>
<dbReference type="AlphaFoldDB" id="A0A366H059"/>